<dbReference type="Proteomes" id="UP000031501">
    <property type="component" value="Chromosome"/>
</dbReference>
<feature type="domain" description="ABC transporter" evidence="11">
    <location>
        <begin position="22"/>
        <end position="252"/>
    </location>
</feature>
<dbReference type="InterPro" id="IPR027417">
    <property type="entry name" value="P-loop_NTPase"/>
</dbReference>
<keyword evidence="13" id="KW-1185">Reference proteome</keyword>
<dbReference type="EC" id="7.6.2.2" evidence="2"/>
<accession>A0A221P7C4</accession>
<dbReference type="GO" id="GO:0043215">
    <property type="term" value="P:daunorubicin transport"/>
    <property type="evidence" value="ECO:0007669"/>
    <property type="project" value="InterPro"/>
</dbReference>
<keyword evidence="4" id="KW-1003">Cell membrane</keyword>
<evidence type="ECO:0000256" key="10">
    <source>
        <dbReference type="ARBA" id="ARBA00049985"/>
    </source>
</evidence>
<dbReference type="GO" id="GO:0016887">
    <property type="term" value="F:ATP hydrolysis activity"/>
    <property type="evidence" value="ECO:0007669"/>
    <property type="project" value="InterPro"/>
</dbReference>
<dbReference type="SMART" id="SM00382">
    <property type="entry name" value="AAA"/>
    <property type="match status" value="1"/>
</dbReference>
<evidence type="ECO:0000256" key="4">
    <source>
        <dbReference type="ARBA" id="ARBA00022475"/>
    </source>
</evidence>
<dbReference type="PANTHER" id="PTHR43582">
    <property type="entry name" value="LINEARMYCIN RESISTANCE ATP-BINDING PROTEIN LNRL"/>
    <property type="match status" value="1"/>
</dbReference>
<evidence type="ECO:0000256" key="3">
    <source>
        <dbReference type="ARBA" id="ARBA00022448"/>
    </source>
</evidence>
<evidence type="ECO:0000256" key="1">
    <source>
        <dbReference type="ARBA" id="ARBA00004413"/>
    </source>
</evidence>
<dbReference type="GO" id="GO:0046677">
    <property type="term" value="P:response to antibiotic"/>
    <property type="evidence" value="ECO:0007669"/>
    <property type="project" value="UniProtKB-KW"/>
</dbReference>
<dbReference type="InterPro" id="IPR025302">
    <property type="entry name" value="DrrA1/2-like_C"/>
</dbReference>
<evidence type="ECO:0000256" key="2">
    <source>
        <dbReference type="ARBA" id="ARBA00012191"/>
    </source>
</evidence>
<sequence>MAGPETAQRASGPPGTSAEAVVEAVGLGKRYGDVTAVREVSFTIRRGEIFAFLGPNGAGKTTTVKILCTLARPTAGWASVAGFDVERQPTAVRRRIGLVFQEQTLDDQLTAEQNLRFHAVLYHVPHSQVAKRIDEVLRLVELDERRHDLVSTFSGGMARRLEIARGMLHTPAVLFLDEPTIGLDPQTRTVMWEDVLRLRRQKQMTIFLTTHYMDEAEYADRIAIIDHGAVVATGTPDELKRRVGEDTVDLATADNTGVTARLAAAGYQVSEREEAVVVFTRDGESHVPQLIELAGSAVRSVHVHRPSLDDVFLHYTGRQIREEHPSHTLPARMRAHTARRR</sequence>
<keyword evidence="3" id="KW-0813">Transport</keyword>
<keyword evidence="8" id="KW-0472">Membrane</keyword>
<evidence type="ECO:0000256" key="9">
    <source>
        <dbReference type="ARBA" id="ARBA00023251"/>
    </source>
</evidence>
<keyword evidence="9" id="KW-0046">Antibiotic resistance</keyword>
<dbReference type="InterPro" id="IPR017871">
    <property type="entry name" value="ABC_transporter-like_CS"/>
</dbReference>
<dbReference type="EMBL" id="CP022433">
    <property type="protein sequence ID" value="ASN28107.1"/>
    <property type="molecule type" value="Genomic_DNA"/>
</dbReference>
<organism evidence="12 13">
    <name type="scientific">Streptomyces pluripotens</name>
    <dbReference type="NCBI Taxonomy" id="1355015"/>
    <lineage>
        <taxon>Bacteria</taxon>
        <taxon>Bacillati</taxon>
        <taxon>Actinomycetota</taxon>
        <taxon>Actinomycetes</taxon>
        <taxon>Kitasatosporales</taxon>
        <taxon>Streptomycetaceae</taxon>
        <taxon>Streptomyces</taxon>
    </lineage>
</organism>
<keyword evidence="5" id="KW-0547">Nucleotide-binding</keyword>
<keyword evidence="6 12" id="KW-0067">ATP-binding</keyword>
<gene>
    <name evidence="12" type="ORF">LK07_00990</name>
</gene>
<dbReference type="Pfam" id="PF00005">
    <property type="entry name" value="ABC_tran"/>
    <property type="match status" value="1"/>
</dbReference>
<dbReference type="NCBIfam" id="TIGR01188">
    <property type="entry name" value="drrA"/>
    <property type="match status" value="1"/>
</dbReference>
<dbReference type="AlphaFoldDB" id="A0A221P7C4"/>
<dbReference type="GO" id="GO:1900753">
    <property type="term" value="P:doxorubicin transport"/>
    <property type="evidence" value="ECO:0007669"/>
    <property type="project" value="InterPro"/>
</dbReference>
<evidence type="ECO:0000313" key="13">
    <source>
        <dbReference type="Proteomes" id="UP000031501"/>
    </source>
</evidence>
<evidence type="ECO:0000313" key="12">
    <source>
        <dbReference type="EMBL" id="ASN28107.1"/>
    </source>
</evidence>
<dbReference type="InterPro" id="IPR005894">
    <property type="entry name" value="DrrA"/>
</dbReference>
<dbReference type="GO" id="GO:0008559">
    <property type="term" value="F:ABC-type xenobiotic transporter activity"/>
    <property type="evidence" value="ECO:0007669"/>
    <property type="project" value="UniProtKB-EC"/>
</dbReference>
<dbReference type="PROSITE" id="PS50893">
    <property type="entry name" value="ABC_TRANSPORTER_2"/>
    <property type="match status" value="1"/>
</dbReference>
<dbReference type="Pfam" id="PF13732">
    <property type="entry name" value="DrrA1-3_C"/>
    <property type="match status" value="1"/>
</dbReference>
<name>A0A221P7C4_9ACTN</name>
<comment type="similarity">
    <text evidence="10">Belongs to the ABC transporter superfamily. Drug exporter-1 (DrugE1) (TC 3.A.1.105) family.</text>
</comment>
<comment type="subcellular location">
    <subcellularLocation>
        <location evidence="1">Cell membrane</location>
        <topology evidence="1">Peripheral membrane protein</topology>
        <orientation evidence="1">Cytoplasmic side</orientation>
    </subcellularLocation>
</comment>
<evidence type="ECO:0000256" key="8">
    <source>
        <dbReference type="ARBA" id="ARBA00023136"/>
    </source>
</evidence>
<evidence type="ECO:0000256" key="6">
    <source>
        <dbReference type="ARBA" id="ARBA00022840"/>
    </source>
</evidence>
<evidence type="ECO:0000256" key="7">
    <source>
        <dbReference type="ARBA" id="ARBA00022967"/>
    </source>
</evidence>
<dbReference type="FunFam" id="3.40.50.300:FF:000589">
    <property type="entry name" value="ABC transporter, ATP-binding subunit"/>
    <property type="match status" value="1"/>
</dbReference>
<evidence type="ECO:0000256" key="5">
    <source>
        <dbReference type="ARBA" id="ARBA00022741"/>
    </source>
</evidence>
<proteinExistence type="inferred from homology"/>
<dbReference type="GO" id="GO:0005886">
    <property type="term" value="C:plasma membrane"/>
    <property type="evidence" value="ECO:0007669"/>
    <property type="project" value="UniProtKB-SubCell"/>
</dbReference>
<keyword evidence="7" id="KW-1278">Translocase</keyword>
<dbReference type="RefSeq" id="WP_052270304.1">
    <property type="nucleotide sequence ID" value="NZ_CP022433.1"/>
</dbReference>
<dbReference type="Gene3D" id="3.40.50.300">
    <property type="entry name" value="P-loop containing nucleotide triphosphate hydrolases"/>
    <property type="match status" value="1"/>
</dbReference>
<dbReference type="GO" id="GO:0005524">
    <property type="term" value="F:ATP binding"/>
    <property type="evidence" value="ECO:0007669"/>
    <property type="project" value="UniProtKB-KW"/>
</dbReference>
<dbReference type="PANTHER" id="PTHR43582:SF2">
    <property type="entry name" value="LINEARMYCIN RESISTANCE ATP-BINDING PROTEIN LNRL"/>
    <property type="match status" value="1"/>
</dbReference>
<dbReference type="InterPro" id="IPR003593">
    <property type="entry name" value="AAA+_ATPase"/>
</dbReference>
<reference evidence="12 13" key="1">
    <citation type="submission" date="2017-07" db="EMBL/GenBank/DDBJ databases">
        <title>Genome sequence of Streptomyces pluripotens MUSC 137T.</title>
        <authorList>
            <person name="Ser H.-L."/>
            <person name="Lee L.-H."/>
        </authorList>
    </citation>
    <scope>NUCLEOTIDE SEQUENCE [LARGE SCALE GENOMIC DNA]</scope>
    <source>
        <strain evidence="12 13">MUSC 137</strain>
    </source>
</reference>
<dbReference type="PROSITE" id="PS00211">
    <property type="entry name" value="ABC_TRANSPORTER_1"/>
    <property type="match status" value="1"/>
</dbReference>
<dbReference type="InterPro" id="IPR003439">
    <property type="entry name" value="ABC_transporter-like_ATP-bd"/>
</dbReference>
<dbReference type="SUPFAM" id="SSF52540">
    <property type="entry name" value="P-loop containing nucleoside triphosphate hydrolases"/>
    <property type="match status" value="1"/>
</dbReference>
<protein>
    <recommendedName>
        <fullName evidence="2">ABC-type xenobiotic transporter</fullName>
        <ecNumber evidence="2">7.6.2.2</ecNumber>
    </recommendedName>
</protein>
<evidence type="ECO:0000259" key="11">
    <source>
        <dbReference type="PROSITE" id="PS50893"/>
    </source>
</evidence>